<dbReference type="Pfam" id="PF10469">
    <property type="entry name" value="AKAP7_NLS"/>
    <property type="match status" value="1"/>
</dbReference>
<keyword evidence="1" id="KW-0694">RNA-binding</keyword>
<dbReference type="InterPro" id="IPR036612">
    <property type="entry name" value="KH_dom_type_1_sf"/>
</dbReference>
<dbReference type="Proteomes" id="UP001314205">
    <property type="component" value="Unassembled WGS sequence"/>
</dbReference>
<dbReference type="PIRSF" id="PIRSF027019">
    <property type="entry name" value="Euk_LigT"/>
    <property type="match status" value="1"/>
</dbReference>
<evidence type="ECO:0000313" key="4">
    <source>
        <dbReference type="Proteomes" id="UP001314205"/>
    </source>
</evidence>
<dbReference type="Gene3D" id="3.30.1370.10">
    <property type="entry name" value="K Homology domain, type 1"/>
    <property type="match status" value="1"/>
</dbReference>
<dbReference type="InterPro" id="IPR019510">
    <property type="entry name" value="AKAP7-like_phosphoesterase"/>
</dbReference>
<dbReference type="GO" id="GO:0006307">
    <property type="term" value="P:DNA alkylation repair"/>
    <property type="evidence" value="ECO:0007669"/>
    <property type="project" value="InterPro"/>
</dbReference>
<dbReference type="GO" id="GO:0006355">
    <property type="term" value="P:regulation of DNA-templated transcription"/>
    <property type="evidence" value="ECO:0007669"/>
    <property type="project" value="TreeGrafter"/>
</dbReference>
<accession>A0AAV1M9I9</accession>
<dbReference type="AlphaFoldDB" id="A0AAV1M9I9"/>
<feature type="domain" description="K Homology" evidence="2">
    <location>
        <begin position="61"/>
        <end position="129"/>
    </location>
</feature>
<protein>
    <recommendedName>
        <fullName evidence="2">K Homology domain-containing protein</fullName>
    </recommendedName>
</protein>
<dbReference type="InterPro" id="IPR004087">
    <property type="entry name" value="KH_dom"/>
</dbReference>
<dbReference type="GO" id="GO:0005634">
    <property type="term" value="C:nucleus"/>
    <property type="evidence" value="ECO:0007669"/>
    <property type="project" value="TreeGrafter"/>
</dbReference>
<dbReference type="CDD" id="cd22419">
    <property type="entry name" value="KH-I_ASCC1"/>
    <property type="match status" value="1"/>
</dbReference>
<dbReference type="PANTHER" id="PTHR13360:SF1">
    <property type="entry name" value="ACTIVATING SIGNAL COINTEGRATOR 1 COMPLEX SUBUNIT 1"/>
    <property type="match status" value="1"/>
</dbReference>
<proteinExistence type="predicted"/>
<dbReference type="Gene3D" id="3.90.1140.10">
    <property type="entry name" value="Cyclic phosphodiesterase"/>
    <property type="match status" value="1"/>
</dbReference>
<reference evidence="3 4" key="1">
    <citation type="submission" date="2023-11" db="EMBL/GenBank/DDBJ databases">
        <authorList>
            <person name="Hedman E."/>
            <person name="Englund M."/>
            <person name="Stromberg M."/>
            <person name="Nyberg Akerstrom W."/>
            <person name="Nylinder S."/>
            <person name="Jareborg N."/>
            <person name="Kallberg Y."/>
            <person name="Kronander E."/>
        </authorList>
    </citation>
    <scope>NUCLEOTIDE SEQUENCE [LARGE SCALE GENOMIC DNA]</scope>
</reference>
<dbReference type="SMART" id="SM00322">
    <property type="entry name" value="KH"/>
    <property type="match status" value="1"/>
</dbReference>
<dbReference type="InterPro" id="IPR047538">
    <property type="entry name" value="KH-I_ASCC1"/>
</dbReference>
<sequence>MYDILRPELIWIEGRCYRVNDTNTEISSFQEHDLYENEIAFQDVGDDDLDDTFEIIEVDNSRFYTSIHVSKHYIGSIIGKKGIMKSRIEKDTKTNIKIPKHGEVGDIAIFGPSVLNVKAACRRINIIVMSARMKQRPTHFLSIPLNDPSIIESFENFKQNVLQECSTKGIDESLFIRSCKLHLTIGVMCLMDNEERLHASKLLGEVKENILMPLLKDYLPLRLRLKGLSYMNDDPKSIDVLYACVEDEGSSGMIQKVADVLVDHFYKAGFMDKHQYGRDNVKLHVTLMNSKYRNKSSLVSDDVRISNTQRIKETFDGSNILNKFANYDFGVIEINNIHLSQRKTMGSDGYYQPTFVISLNK</sequence>
<comment type="caution">
    <text evidence="3">The sequence shown here is derived from an EMBL/GenBank/DDBJ whole genome shotgun (WGS) entry which is preliminary data.</text>
</comment>
<keyword evidence="4" id="KW-1185">Reference proteome</keyword>
<dbReference type="InterPro" id="IPR009210">
    <property type="entry name" value="ASCC1"/>
</dbReference>
<evidence type="ECO:0000259" key="2">
    <source>
        <dbReference type="SMART" id="SM00322"/>
    </source>
</evidence>
<dbReference type="PANTHER" id="PTHR13360">
    <property type="entry name" value="ACTIVATING SIGNAL COINTEGRATOR 1 COMPLEX SUBUNIT 1"/>
    <property type="match status" value="1"/>
</dbReference>
<organism evidence="3 4">
    <name type="scientific">Parnassius mnemosyne</name>
    <name type="common">clouded apollo</name>
    <dbReference type="NCBI Taxonomy" id="213953"/>
    <lineage>
        <taxon>Eukaryota</taxon>
        <taxon>Metazoa</taxon>
        <taxon>Ecdysozoa</taxon>
        <taxon>Arthropoda</taxon>
        <taxon>Hexapoda</taxon>
        <taxon>Insecta</taxon>
        <taxon>Pterygota</taxon>
        <taxon>Neoptera</taxon>
        <taxon>Endopterygota</taxon>
        <taxon>Lepidoptera</taxon>
        <taxon>Glossata</taxon>
        <taxon>Ditrysia</taxon>
        <taxon>Papilionoidea</taxon>
        <taxon>Papilionidae</taxon>
        <taxon>Parnassiinae</taxon>
        <taxon>Parnassini</taxon>
        <taxon>Parnassius</taxon>
        <taxon>Driopa</taxon>
    </lineage>
</organism>
<evidence type="ECO:0000256" key="1">
    <source>
        <dbReference type="PROSITE-ProRule" id="PRU00117"/>
    </source>
</evidence>
<dbReference type="SUPFAM" id="SSF54791">
    <property type="entry name" value="Eukaryotic type KH-domain (KH-domain type I)"/>
    <property type="match status" value="1"/>
</dbReference>
<dbReference type="InterPro" id="IPR004088">
    <property type="entry name" value="KH_dom_type_1"/>
</dbReference>
<dbReference type="PROSITE" id="PS50084">
    <property type="entry name" value="KH_TYPE_1"/>
    <property type="match status" value="1"/>
</dbReference>
<dbReference type="GO" id="GO:0003723">
    <property type="term" value="F:RNA binding"/>
    <property type="evidence" value="ECO:0007669"/>
    <property type="project" value="UniProtKB-UniRule"/>
</dbReference>
<name>A0AAV1M9I9_9NEOP</name>
<gene>
    <name evidence="3" type="ORF">PARMNEM_LOCUS21437</name>
</gene>
<dbReference type="EMBL" id="CAVLGL010000148">
    <property type="protein sequence ID" value="CAK1603017.1"/>
    <property type="molecule type" value="Genomic_DNA"/>
</dbReference>
<evidence type="ECO:0000313" key="3">
    <source>
        <dbReference type="EMBL" id="CAK1603017.1"/>
    </source>
</evidence>
<dbReference type="Pfam" id="PF00013">
    <property type="entry name" value="KH_1"/>
    <property type="match status" value="1"/>
</dbReference>